<dbReference type="Proteomes" id="UP000183832">
    <property type="component" value="Unassembled WGS sequence"/>
</dbReference>
<gene>
    <name evidence="1" type="ORF">CLUMA_CG018835</name>
</gene>
<dbReference type="EMBL" id="CVRI01000065">
    <property type="protein sequence ID" value="CRL05808.1"/>
    <property type="molecule type" value="Genomic_DNA"/>
</dbReference>
<evidence type="ECO:0000313" key="1">
    <source>
        <dbReference type="EMBL" id="CRL05808.1"/>
    </source>
</evidence>
<sequence length="40" mass="4990">MKRRNYEMFERSGKFKVRETTSGIKHKWNNIHQFGENEKF</sequence>
<protein>
    <submittedName>
        <fullName evidence="1">CLUMA_CG018835, isoform A</fullName>
    </submittedName>
</protein>
<accession>A0A1J1J0E8</accession>
<dbReference type="AlphaFoldDB" id="A0A1J1J0E8"/>
<proteinExistence type="predicted"/>
<organism evidence="1 2">
    <name type="scientific">Clunio marinus</name>
    <dbReference type="NCBI Taxonomy" id="568069"/>
    <lineage>
        <taxon>Eukaryota</taxon>
        <taxon>Metazoa</taxon>
        <taxon>Ecdysozoa</taxon>
        <taxon>Arthropoda</taxon>
        <taxon>Hexapoda</taxon>
        <taxon>Insecta</taxon>
        <taxon>Pterygota</taxon>
        <taxon>Neoptera</taxon>
        <taxon>Endopterygota</taxon>
        <taxon>Diptera</taxon>
        <taxon>Nematocera</taxon>
        <taxon>Chironomoidea</taxon>
        <taxon>Chironomidae</taxon>
        <taxon>Clunio</taxon>
    </lineage>
</organism>
<keyword evidence="2" id="KW-1185">Reference proteome</keyword>
<reference evidence="1 2" key="1">
    <citation type="submission" date="2015-04" db="EMBL/GenBank/DDBJ databases">
        <authorList>
            <person name="Syromyatnikov M.Y."/>
            <person name="Popov V.N."/>
        </authorList>
    </citation>
    <scope>NUCLEOTIDE SEQUENCE [LARGE SCALE GENOMIC DNA]</scope>
</reference>
<name>A0A1J1J0E8_9DIPT</name>
<evidence type="ECO:0000313" key="2">
    <source>
        <dbReference type="Proteomes" id="UP000183832"/>
    </source>
</evidence>